<dbReference type="Proteomes" id="UP000886833">
    <property type="component" value="Unassembled WGS sequence"/>
</dbReference>
<dbReference type="EMBL" id="DVKQ01000095">
    <property type="protein sequence ID" value="HIT38272.1"/>
    <property type="molecule type" value="Genomic_DNA"/>
</dbReference>
<organism evidence="2 3">
    <name type="scientific">Candidatus Onthousia faecipullorum</name>
    <dbReference type="NCBI Taxonomy" id="2840887"/>
    <lineage>
        <taxon>Bacteria</taxon>
        <taxon>Bacillati</taxon>
        <taxon>Bacillota</taxon>
        <taxon>Bacilli</taxon>
        <taxon>Candidatus Onthousia</taxon>
    </lineage>
</organism>
<protein>
    <submittedName>
        <fullName evidence="2">ORF6N domain-containing protein</fullName>
    </submittedName>
</protein>
<reference evidence="2" key="1">
    <citation type="submission" date="2020-10" db="EMBL/GenBank/DDBJ databases">
        <authorList>
            <person name="Gilroy R."/>
        </authorList>
    </citation>
    <scope>NUCLEOTIDE SEQUENCE</scope>
    <source>
        <strain evidence="2">CHK195-26880</strain>
    </source>
</reference>
<accession>A0A9D1GD02</accession>
<dbReference type="AlphaFoldDB" id="A0A9D1GD02"/>
<name>A0A9D1GD02_9FIRM</name>
<sequence length="298" mass="34873">MNEVVTKEDIKIENMIYEIRGKQVMLDSDLARLYECANGTKTINQAVKRNSNRFPNDFYFQLEAEEFLNLKSQFGTSSWNNYGGIRKMPYVFTEQGVAMLATVLRTDVASEMSVAIMRAFVTMRKYISTSLLERNYVNNMLLEHEYKTKLLQDSFQKIEEKKKINEIYFNGQIYDAYSKIQEIFNKANNNLVIIDAYADNTILDIIKRLNIKVTIITKSNNLLTEQDIAKYNKQYNNLQVYYNNTFHDRYFILDEKVVYHCGASVNRIGYKTFSITLIGDEDVKNTLINKIKKIDKEN</sequence>
<feature type="domain" description="KilA-N DNA-binding" evidence="1">
    <location>
        <begin position="15"/>
        <end position="103"/>
    </location>
</feature>
<evidence type="ECO:0000313" key="3">
    <source>
        <dbReference type="Proteomes" id="UP000886833"/>
    </source>
</evidence>
<evidence type="ECO:0000313" key="2">
    <source>
        <dbReference type="EMBL" id="HIT38272.1"/>
    </source>
</evidence>
<evidence type="ECO:0000259" key="1">
    <source>
        <dbReference type="Pfam" id="PF10543"/>
    </source>
</evidence>
<gene>
    <name evidence="2" type="ORF">IAB59_07350</name>
</gene>
<reference evidence="2" key="2">
    <citation type="journal article" date="2021" name="PeerJ">
        <title>Extensive microbial diversity within the chicken gut microbiome revealed by metagenomics and culture.</title>
        <authorList>
            <person name="Gilroy R."/>
            <person name="Ravi A."/>
            <person name="Getino M."/>
            <person name="Pursley I."/>
            <person name="Horton D.L."/>
            <person name="Alikhan N.F."/>
            <person name="Baker D."/>
            <person name="Gharbi K."/>
            <person name="Hall N."/>
            <person name="Watson M."/>
            <person name="Adriaenssens E.M."/>
            <person name="Foster-Nyarko E."/>
            <person name="Jarju S."/>
            <person name="Secka A."/>
            <person name="Antonio M."/>
            <person name="Oren A."/>
            <person name="Chaudhuri R.R."/>
            <person name="La Ragione R."/>
            <person name="Hildebrand F."/>
            <person name="Pallen M.J."/>
        </authorList>
    </citation>
    <scope>NUCLEOTIDE SEQUENCE</scope>
    <source>
        <strain evidence="2">CHK195-26880</strain>
    </source>
</reference>
<proteinExistence type="predicted"/>
<comment type="caution">
    <text evidence="2">The sequence shown here is derived from an EMBL/GenBank/DDBJ whole genome shotgun (WGS) entry which is preliminary data.</text>
</comment>
<dbReference type="Pfam" id="PF10543">
    <property type="entry name" value="ORF6N"/>
    <property type="match status" value="1"/>
</dbReference>
<dbReference type="InterPro" id="IPR018873">
    <property type="entry name" value="KilA-N_DNA-bd_domain"/>
</dbReference>